<proteinExistence type="predicted"/>
<evidence type="ECO:0000256" key="1">
    <source>
        <dbReference type="SAM" id="MobiDB-lite"/>
    </source>
</evidence>
<gene>
    <name evidence="4" type="ORF">ACFFH4_07305</name>
</gene>
<evidence type="ECO:0000313" key="4">
    <source>
        <dbReference type="EMBL" id="MFC0558857.1"/>
    </source>
</evidence>
<keyword evidence="2" id="KW-0732">Signal</keyword>
<accession>A0ABV6NDL7</accession>
<dbReference type="NCBIfam" id="TIGR02909">
    <property type="entry name" value="spore_YkwD"/>
    <property type="match status" value="1"/>
</dbReference>
<dbReference type="RefSeq" id="WP_273839511.1">
    <property type="nucleotide sequence ID" value="NZ_JAQQWT010000001.1"/>
</dbReference>
<feature type="chain" id="PRO_5046594580" evidence="2">
    <location>
        <begin position="28"/>
        <end position="304"/>
    </location>
</feature>
<keyword evidence="5" id="KW-1185">Reference proteome</keyword>
<name>A0ABV6NDL7_9BACI</name>
<feature type="compositionally biased region" description="Low complexity" evidence="1">
    <location>
        <begin position="139"/>
        <end position="163"/>
    </location>
</feature>
<dbReference type="CDD" id="cd05379">
    <property type="entry name" value="CAP_bacterial"/>
    <property type="match status" value="1"/>
</dbReference>
<feature type="signal peptide" evidence="2">
    <location>
        <begin position="1"/>
        <end position="27"/>
    </location>
</feature>
<dbReference type="Proteomes" id="UP001589833">
    <property type="component" value="Unassembled WGS sequence"/>
</dbReference>
<dbReference type="SUPFAM" id="SSF55797">
    <property type="entry name" value="PR-1-like"/>
    <property type="match status" value="1"/>
</dbReference>
<comment type="caution">
    <text evidence="4">The sequence shown here is derived from an EMBL/GenBank/DDBJ whole genome shotgun (WGS) entry which is preliminary data.</text>
</comment>
<dbReference type="Gene3D" id="3.40.33.10">
    <property type="entry name" value="CAP"/>
    <property type="match status" value="1"/>
</dbReference>
<evidence type="ECO:0000313" key="5">
    <source>
        <dbReference type="Proteomes" id="UP001589833"/>
    </source>
</evidence>
<organism evidence="4 5">
    <name type="scientific">Halalkalibacter alkalisediminis</name>
    <dbReference type="NCBI Taxonomy" id="935616"/>
    <lineage>
        <taxon>Bacteria</taxon>
        <taxon>Bacillati</taxon>
        <taxon>Bacillota</taxon>
        <taxon>Bacilli</taxon>
        <taxon>Bacillales</taxon>
        <taxon>Bacillaceae</taxon>
        <taxon>Halalkalibacter</taxon>
    </lineage>
</organism>
<dbReference type="Pfam" id="PF00188">
    <property type="entry name" value="CAP"/>
    <property type="match status" value="1"/>
</dbReference>
<feature type="domain" description="SCP" evidence="3">
    <location>
        <begin position="189"/>
        <end position="301"/>
    </location>
</feature>
<dbReference type="InterPro" id="IPR014044">
    <property type="entry name" value="CAP_dom"/>
</dbReference>
<protein>
    <submittedName>
        <fullName evidence="4">CAP domain-containing protein</fullName>
    </submittedName>
</protein>
<dbReference type="PANTHER" id="PTHR31157:SF1">
    <property type="entry name" value="SCP DOMAIN-CONTAINING PROTEIN"/>
    <property type="match status" value="1"/>
</dbReference>
<feature type="compositionally biased region" description="Basic and acidic residues" evidence="1">
    <location>
        <begin position="164"/>
        <end position="173"/>
    </location>
</feature>
<dbReference type="InterPro" id="IPR014258">
    <property type="entry name" value="CAP_domain_YkwD-like"/>
</dbReference>
<reference evidence="4 5" key="1">
    <citation type="submission" date="2024-09" db="EMBL/GenBank/DDBJ databases">
        <authorList>
            <person name="Sun Q."/>
            <person name="Mori K."/>
        </authorList>
    </citation>
    <scope>NUCLEOTIDE SEQUENCE [LARGE SCALE GENOMIC DNA]</scope>
    <source>
        <strain evidence="4 5">NCAIM B.02301</strain>
    </source>
</reference>
<evidence type="ECO:0000259" key="3">
    <source>
        <dbReference type="Pfam" id="PF00188"/>
    </source>
</evidence>
<dbReference type="PROSITE" id="PS51257">
    <property type="entry name" value="PROKAR_LIPOPROTEIN"/>
    <property type="match status" value="1"/>
</dbReference>
<dbReference type="InterPro" id="IPR035940">
    <property type="entry name" value="CAP_sf"/>
</dbReference>
<dbReference type="EMBL" id="JBHLTR010000006">
    <property type="protein sequence ID" value="MFC0558857.1"/>
    <property type="molecule type" value="Genomic_DNA"/>
</dbReference>
<evidence type="ECO:0000256" key="2">
    <source>
        <dbReference type="SAM" id="SignalP"/>
    </source>
</evidence>
<dbReference type="PANTHER" id="PTHR31157">
    <property type="entry name" value="SCP DOMAIN-CONTAINING PROTEIN"/>
    <property type="match status" value="1"/>
</dbReference>
<feature type="region of interest" description="Disordered" evidence="1">
    <location>
        <begin position="124"/>
        <end position="182"/>
    </location>
</feature>
<sequence length="304" mass="33822">MSKKYFTFTILTLLLLLVVGCNNDENAVEGLNVGEGQISSDYTSTSSEEFPHTKPITVQHAKFDFEVVQSAQLSRNEIERLLPPEIVNHLPTGMNQFSPEEISRLLPEGVTQLTPEEISQRLRAGTPGQQQPGTPKETPSQQQPEVTQPPQQAAPEQQQPEQQQPREEEKPAEAEQAAGISDIEAQVIELTNVERRNNGLSDLQADSALSNVARKKSNDMQQNNYFSHTSPTYGSPFDMIRDSGISYNSAGENIAQGQRSAQEVVQAWMNSEGHRANILNGEYTHIGVGYQQNGHYWTQMFISK</sequence>